<feature type="domain" description="DUF5121" evidence="4">
    <location>
        <begin position="315"/>
        <end position="438"/>
    </location>
</feature>
<dbReference type="EMBL" id="SUYC01000002">
    <property type="protein sequence ID" value="MBE6269820.1"/>
    <property type="molecule type" value="Genomic_DNA"/>
</dbReference>
<dbReference type="Proteomes" id="UP000806522">
    <property type="component" value="Unassembled WGS sequence"/>
</dbReference>
<reference evidence="5" key="1">
    <citation type="submission" date="2019-04" db="EMBL/GenBank/DDBJ databases">
        <title>Evolution of Biomass-Degrading Anaerobic Consortia Revealed by Metagenomics.</title>
        <authorList>
            <person name="Peng X."/>
        </authorList>
    </citation>
    <scope>NUCLEOTIDE SEQUENCE</scope>
    <source>
        <strain evidence="5">SIG140</strain>
    </source>
</reference>
<feature type="domain" description="DUF5121" evidence="4">
    <location>
        <begin position="539"/>
        <end position="661"/>
    </location>
</feature>
<proteinExistence type="predicted"/>
<gene>
    <name evidence="5" type="ORF">E7101_02580</name>
</gene>
<dbReference type="Pfam" id="PF17163">
    <property type="entry name" value="DUF5125"/>
    <property type="match status" value="2"/>
</dbReference>
<name>A0A9D5NYK6_XYLRU</name>
<dbReference type="Pfam" id="PF17165">
    <property type="entry name" value="DUF5121"/>
    <property type="match status" value="2"/>
</dbReference>
<organism evidence="5 6">
    <name type="scientific">Xylanibacter ruminicola</name>
    <name type="common">Prevotella ruminicola</name>
    <dbReference type="NCBI Taxonomy" id="839"/>
    <lineage>
        <taxon>Bacteria</taxon>
        <taxon>Pseudomonadati</taxon>
        <taxon>Bacteroidota</taxon>
        <taxon>Bacteroidia</taxon>
        <taxon>Bacteroidales</taxon>
        <taxon>Prevotellaceae</taxon>
        <taxon>Xylanibacter</taxon>
    </lineage>
</organism>
<evidence type="ECO:0000313" key="5">
    <source>
        <dbReference type="EMBL" id="MBE6269820.1"/>
    </source>
</evidence>
<dbReference type="Pfam" id="PF16408">
    <property type="entry name" value="DUF5016"/>
    <property type="match status" value="1"/>
</dbReference>
<sequence length="674" mass="73955">MMIMKTKISRISSMLLGAALFMLTSCIDEDYKNIVKQGDPLIGVNSLGSAQMGQNISFDVNCTDKKGERLSTLKAELLFTNETVDATTIRTKEAGDYTVTLNVPYLQYIPNGEATVRLTLQNVTTSTTIVEVPLKVERPHFSNLQFITADSTVYQMTEGDDYLYTTTIHTNESAFKGYFMTQDGEWSFGSNGTEIALGEKGGIDFQTNNAGDVVVSFNTRDYTFGPNEEISIQPLNFTEAENVITRQLEQGREYTIGGIVGSDWFIDNDFFELNDAGNYVFLAVDGTYTLTAYPKYQFLQVYSGTASEPTTLQADGSGALWVIGGNGINKPYLTTSNNNGWWTGTEWDQPMAQVKDKVYQLTLTVGKQLSASDINFKFFGQPNWGTEFKGDGSDYSLVCDNDVFGVGDGNGHDNGNIYLKEGATLTEGDVYIFTINLTGGTKNAPLTIKKGAGEGVQTITLADKAPQAMKLKKGMTVQFEGVVGSNWYVDPDFFKANGDGTYTFLCISGQYAIKAYADYEYVQVYPITDEGKPATMQADGTGSIWIIGSECVNKPLLTSANNKSWWTDPDWDQCMAPIAKGVYRITLTVGKQLSAKDINFKFFGQPTWGIEFNGQGGDYHLDSDNDWFRVNAADSDNGNIFLKDGAVLNDGDTFVFTIDLTAGAAKGILTVEKK</sequence>
<comment type="caution">
    <text evidence="5">The sequence shown here is derived from an EMBL/GenBank/DDBJ whole genome shotgun (WGS) entry which is preliminary data.</text>
</comment>
<evidence type="ECO:0000256" key="1">
    <source>
        <dbReference type="SAM" id="SignalP"/>
    </source>
</evidence>
<feature type="signal peptide" evidence="1">
    <location>
        <begin position="1"/>
        <end position="27"/>
    </location>
</feature>
<feature type="domain" description="DUF5125" evidence="3">
    <location>
        <begin position="469"/>
        <end position="529"/>
    </location>
</feature>
<evidence type="ECO:0000259" key="4">
    <source>
        <dbReference type="Pfam" id="PF17165"/>
    </source>
</evidence>
<feature type="domain" description="DUF5125" evidence="3">
    <location>
        <begin position="134"/>
        <end position="303"/>
    </location>
</feature>
<evidence type="ECO:0000313" key="6">
    <source>
        <dbReference type="Proteomes" id="UP000806522"/>
    </source>
</evidence>
<evidence type="ECO:0000259" key="2">
    <source>
        <dbReference type="Pfam" id="PF16408"/>
    </source>
</evidence>
<dbReference type="InterPro" id="IPR033429">
    <property type="entry name" value="DUF5125"/>
</dbReference>
<accession>A0A9D5NYK6</accession>
<dbReference type="PROSITE" id="PS51257">
    <property type="entry name" value="PROKAR_LIPOPROTEIN"/>
    <property type="match status" value="1"/>
</dbReference>
<dbReference type="InterPro" id="IPR033430">
    <property type="entry name" value="DUF5121"/>
</dbReference>
<dbReference type="InterPro" id="IPR032184">
    <property type="entry name" value="DUF5016"/>
</dbReference>
<keyword evidence="1" id="KW-0732">Signal</keyword>
<protein>
    <submittedName>
        <fullName evidence="5">DUF5121 domain-containing protein</fullName>
    </submittedName>
</protein>
<dbReference type="AlphaFoldDB" id="A0A9D5NYK6"/>
<feature type="domain" description="DUF5016" evidence="2">
    <location>
        <begin position="17"/>
        <end position="128"/>
    </location>
</feature>
<feature type="chain" id="PRO_5039284548" evidence="1">
    <location>
        <begin position="28"/>
        <end position="674"/>
    </location>
</feature>
<evidence type="ECO:0000259" key="3">
    <source>
        <dbReference type="Pfam" id="PF17163"/>
    </source>
</evidence>